<accession>A0ABR6Z830</accession>
<name>A0ABR6Z830_9BURK</name>
<evidence type="ECO:0000313" key="1">
    <source>
        <dbReference type="EMBL" id="MBC3907769.1"/>
    </source>
</evidence>
<evidence type="ECO:0000313" key="2">
    <source>
        <dbReference type="Proteomes" id="UP000646911"/>
    </source>
</evidence>
<sequence>MMMRTGISLLGFLRDGSLGAFIPRKHCSPVDVFACLGSADEVYMPDDLDLPYQPGSAACFPLVVAYGDLEFHFAGEKELATVFVDTFSGVAQQADGGPLLLQDRKFLRQGLPLSEFLKMARQAGLEITDVREHAPPYAMIATTAAGIEVGFEHDDPELPDSQATLRWFCWMHA</sequence>
<comment type="caution">
    <text evidence="1">The sequence shown here is derived from an EMBL/GenBank/DDBJ whole genome shotgun (WGS) entry which is preliminary data.</text>
</comment>
<proteinExistence type="predicted"/>
<protein>
    <submittedName>
        <fullName evidence="1">Uncharacterized protein</fullName>
    </submittedName>
</protein>
<organism evidence="1 2">
    <name type="scientific">Undibacterium umbellatum</name>
    <dbReference type="NCBI Taxonomy" id="2762300"/>
    <lineage>
        <taxon>Bacteria</taxon>
        <taxon>Pseudomonadati</taxon>
        <taxon>Pseudomonadota</taxon>
        <taxon>Betaproteobacteria</taxon>
        <taxon>Burkholderiales</taxon>
        <taxon>Oxalobacteraceae</taxon>
        <taxon>Undibacterium</taxon>
    </lineage>
</organism>
<reference evidence="1 2" key="1">
    <citation type="submission" date="2020-08" db="EMBL/GenBank/DDBJ databases">
        <title>Novel species isolated from subtropical streams in China.</title>
        <authorList>
            <person name="Lu H."/>
        </authorList>
    </citation>
    <scope>NUCLEOTIDE SEQUENCE [LARGE SCALE GENOMIC DNA]</scope>
    <source>
        <strain evidence="1 2">NL8W</strain>
    </source>
</reference>
<dbReference type="Proteomes" id="UP000646911">
    <property type="component" value="Unassembled WGS sequence"/>
</dbReference>
<dbReference type="EMBL" id="JACOFX010000003">
    <property type="protein sequence ID" value="MBC3907769.1"/>
    <property type="molecule type" value="Genomic_DNA"/>
</dbReference>
<keyword evidence="2" id="KW-1185">Reference proteome</keyword>
<gene>
    <name evidence="1" type="ORF">H8L47_09330</name>
</gene>